<accession>A0ABS7RZ47</accession>
<dbReference type="PANTHER" id="PTHR35892:SF2">
    <property type="entry name" value="OUTER MEMBRANE PROTEIN PAGN"/>
    <property type="match status" value="1"/>
</dbReference>
<comment type="subcellular location">
    <subcellularLocation>
        <location evidence="1">Cell outer membrane</location>
        <topology evidence="1">Multi-pass membrane protein</topology>
    </subcellularLocation>
</comment>
<gene>
    <name evidence="8" type="ORF">ITX56_17580</name>
</gene>
<evidence type="ECO:0000259" key="7">
    <source>
        <dbReference type="Pfam" id="PF13505"/>
    </source>
</evidence>
<evidence type="ECO:0000256" key="2">
    <source>
        <dbReference type="ARBA" id="ARBA00022452"/>
    </source>
</evidence>
<dbReference type="EMBL" id="JADMNK010000010">
    <property type="protein sequence ID" value="MBZ0059581.1"/>
    <property type="molecule type" value="Genomic_DNA"/>
</dbReference>
<dbReference type="PANTHER" id="PTHR35892">
    <property type="entry name" value="OUTER MEMBRANE PROTEIN PAGN-RELATED"/>
    <property type="match status" value="1"/>
</dbReference>
<keyword evidence="2" id="KW-1134">Transmembrane beta strand</keyword>
<evidence type="ECO:0000256" key="5">
    <source>
        <dbReference type="ARBA" id="ARBA00023136"/>
    </source>
</evidence>
<evidence type="ECO:0000313" key="9">
    <source>
        <dbReference type="Proteomes" id="UP000706580"/>
    </source>
</evidence>
<dbReference type="RefSeq" id="WP_223075255.1">
    <property type="nucleotide sequence ID" value="NZ_JADMNK010000010.1"/>
</dbReference>
<dbReference type="SUPFAM" id="SSF56925">
    <property type="entry name" value="OMPA-like"/>
    <property type="match status" value="1"/>
</dbReference>
<evidence type="ECO:0000256" key="4">
    <source>
        <dbReference type="ARBA" id="ARBA00022729"/>
    </source>
</evidence>
<dbReference type="InterPro" id="IPR000758">
    <property type="entry name" value="Enterovir_OMP"/>
</dbReference>
<evidence type="ECO:0000256" key="1">
    <source>
        <dbReference type="ARBA" id="ARBA00004571"/>
    </source>
</evidence>
<keyword evidence="4 6" id="KW-0732">Signal</keyword>
<dbReference type="Proteomes" id="UP000706580">
    <property type="component" value="Unassembled WGS sequence"/>
</dbReference>
<feature type="chain" id="PRO_5047409498" evidence="6">
    <location>
        <begin position="22"/>
        <end position="170"/>
    </location>
</feature>
<dbReference type="InterPro" id="IPR051723">
    <property type="entry name" value="Bact_OM_Invasion-Related"/>
</dbReference>
<evidence type="ECO:0000256" key="3">
    <source>
        <dbReference type="ARBA" id="ARBA00022692"/>
    </source>
</evidence>
<proteinExistence type="predicted"/>
<organism evidence="8 9">
    <name type="scientific">Leclercia barmai</name>
    <dbReference type="NCBI Taxonomy" id="2785629"/>
    <lineage>
        <taxon>Bacteria</taxon>
        <taxon>Pseudomonadati</taxon>
        <taxon>Pseudomonadota</taxon>
        <taxon>Gammaproteobacteria</taxon>
        <taxon>Enterobacterales</taxon>
        <taxon>Enterobacteriaceae</taxon>
        <taxon>Leclercia</taxon>
    </lineage>
</organism>
<evidence type="ECO:0000256" key="6">
    <source>
        <dbReference type="SAM" id="SignalP"/>
    </source>
</evidence>
<dbReference type="PRINTS" id="PR00316">
    <property type="entry name" value="ENTEROVIROMP"/>
</dbReference>
<keyword evidence="9" id="KW-1185">Reference proteome</keyword>
<protein>
    <submittedName>
        <fullName evidence="8">Outer membrane beta-barrel protein</fullName>
    </submittedName>
</protein>
<sequence>MKIISLTIAAIFAAASFTAAAAQHTITGGYANTNVKTLDTDLKGVNVKYNYTFDNSPFGLIASVTATEHEETINGYIPVKVKGEYFSAALGASYAVTDWAKPYVMIGSGKGTIKAATYYGDAEENENGFVYGAGIQFTPFAGFTIDTSYEHTKVFESDINTFVLGAGWRF</sequence>
<keyword evidence="5" id="KW-0472">Membrane</keyword>
<evidence type="ECO:0000313" key="8">
    <source>
        <dbReference type="EMBL" id="MBZ0059581.1"/>
    </source>
</evidence>
<name>A0ABS7RZ47_9ENTR</name>
<keyword evidence="3" id="KW-0812">Transmembrane</keyword>
<comment type="caution">
    <text evidence="8">The sequence shown here is derived from an EMBL/GenBank/DDBJ whole genome shotgun (WGS) entry which is preliminary data.</text>
</comment>
<dbReference type="InterPro" id="IPR011250">
    <property type="entry name" value="OMP/PagP_B-barrel"/>
</dbReference>
<dbReference type="Pfam" id="PF13505">
    <property type="entry name" value="OMP_b-brl"/>
    <property type="match status" value="1"/>
</dbReference>
<feature type="signal peptide" evidence="6">
    <location>
        <begin position="1"/>
        <end position="21"/>
    </location>
</feature>
<feature type="domain" description="Outer membrane protein beta-barrel" evidence="7">
    <location>
        <begin position="8"/>
        <end position="170"/>
    </location>
</feature>
<reference evidence="8 9" key="1">
    <citation type="submission" date="2020-11" db="EMBL/GenBank/DDBJ databases">
        <title>Draft Genome of Enterobacter sp. strain EMC7.</title>
        <authorList>
            <person name="Barman P."/>
            <person name="Sinha S."/>
            <person name="Sen S."/>
            <person name="Chakraborty R."/>
        </authorList>
    </citation>
    <scope>NUCLEOTIDE SEQUENCE [LARGE SCALE GENOMIC DNA]</scope>
    <source>
        <strain evidence="8 9">EMC7</strain>
    </source>
</reference>
<dbReference type="InterPro" id="IPR027385">
    <property type="entry name" value="Beta-barrel_OMP"/>
</dbReference>
<dbReference type="Gene3D" id="2.40.160.20">
    <property type="match status" value="1"/>
</dbReference>